<proteinExistence type="predicted"/>
<dbReference type="EMBL" id="MN988486">
    <property type="protein sequence ID" value="QIG68165.1"/>
    <property type="molecule type" value="Genomic_DNA"/>
</dbReference>
<protein>
    <submittedName>
        <fullName evidence="2">Uncharacterized protein</fullName>
    </submittedName>
</protein>
<feature type="region of interest" description="Disordered" evidence="1">
    <location>
        <begin position="52"/>
        <end position="76"/>
    </location>
</feature>
<gene>
    <name evidence="2" type="ORF">EVB55_230</name>
</gene>
<keyword evidence="3" id="KW-1185">Reference proteome</keyword>
<sequence length="93" mass="10890">MKVFELIGKLSQMPQDAEVFAIYDGVSYTRVEHAFFSKSGKVNLSDNGEVVYHDGDRPLDAPNKKERPYWSTDGEQRDWNWNYEKDESYDNSF</sequence>
<evidence type="ECO:0000313" key="3">
    <source>
        <dbReference type="Proteomes" id="UP000605518"/>
    </source>
</evidence>
<accession>A0A7S5QYG8</accession>
<evidence type="ECO:0000256" key="1">
    <source>
        <dbReference type="SAM" id="MobiDB-lite"/>
    </source>
</evidence>
<dbReference type="Proteomes" id="UP000605518">
    <property type="component" value="Segment"/>
</dbReference>
<evidence type="ECO:0000313" key="2">
    <source>
        <dbReference type="EMBL" id="QIG68165.1"/>
    </source>
</evidence>
<organism evidence="2 3">
    <name type="scientific">Rhizobium phage RHph_Y68</name>
    <dbReference type="NCBI Taxonomy" id="2509787"/>
    <lineage>
        <taxon>Viruses</taxon>
        <taxon>Duplodnaviria</taxon>
        <taxon>Heunggongvirae</taxon>
        <taxon>Uroviricota</taxon>
        <taxon>Caudoviricetes</taxon>
        <taxon>Pootjesviridae</taxon>
        <taxon>Staniewskivirinae</taxon>
        <taxon>Trinifflemingvirus</taxon>
        <taxon>Trinifflemingvirus Y68</taxon>
    </lineage>
</organism>
<reference evidence="2" key="1">
    <citation type="submission" date="2020-01" db="EMBL/GenBank/DDBJ databases">
        <title>Patterns of diversity and host range of bacteriophage communities associated with bean-nodulatin bacteria.</title>
        <authorList>
            <person name="Vann Cauwenberghe J."/>
            <person name="Santamaria R.I."/>
            <person name="Bustos P."/>
            <person name="Juarez S."/>
            <person name="Gonzalez V."/>
        </authorList>
    </citation>
    <scope>NUCLEOTIDE SEQUENCE</scope>
</reference>
<name>A0A7S5QYG8_9CAUD</name>